<feature type="transmembrane region" description="Helical" evidence="1">
    <location>
        <begin position="92"/>
        <end position="113"/>
    </location>
</feature>
<feature type="transmembrane region" description="Helical" evidence="1">
    <location>
        <begin position="60"/>
        <end position="80"/>
    </location>
</feature>
<dbReference type="Proteomes" id="UP001408356">
    <property type="component" value="Unassembled WGS sequence"/>
</dbReference>
<reference evidence="2 3" key="1">
    <citation type="journal article" date="2024" name="J. Plant Pathol.">
        <title>Sequence and assembly of the genome of Seiridium unicorne, isolate CBS 538.82, causal agent of cypress canker disease.</title>
        <authorList>
            <person name="Scali E."/>
            <person name="Rocca G.D."/>
            <person name="Danti R."/>
            <person name="Garbelotto M."/>
            <person name="Barberini S."/>
            <person name="Baroncelli R."/>
            <person name="Emiliani G."/>
        </authorList>
    </citation>
    <scope>NUCLEOTIDE SEQUENCE [LARGE SCALE GENOMIC DNA]</scope>
    <source>
        <strain evidence="2 3">BM-138-508</strain>
    </source>
</reference>
<sequence length="125" mass="13815">MALLMTALCGIYCFALWITAQGFALLAVFALLAGSICGTLWTTVTPMLVEVVRLSRMTRVFGVICLGMVLPTTFAEPVVMQIVDSRKTTARIFLLTQIFVDCMFMAGSISLWLRAWKIAELEIEA</sequence>
<gene>
    <name evidence="2" type="ORF">SUNI508_01928</name>
</gene>
<keyword evidence="3" id="KW-1185">Reference proteome</keyword>
<name>A0ABR2UKT5_9PEZI</name>
<evidence type="ECO:0000256" key="1">
    <source>
        <dbReference type="SAM" id="Phobius"/>
    </source>
</evidence>
<accession>A0ABR2UKT5</accession>
<keyword evidence="1" id="KW-0472">Membrane</keyword>
<dbReference type="SUPFAM" id="SSF103473">
    <property type="entry name" value="MFS general substrate transporter"/>
    <property type="match status" value="1"/>
</dbReference>
<feature type="transmembrane region" description="Helical" evidence="1">
    <location>
        <begin position="25"/>
        <end position="48"/>
    </location>
</feature>
<protein>
    <submittedName>
        <fullName evidence="2">Major facilitator superfamily (MFS) profile domain-containing protein</fullName>
    </submittedName>
</protein>
<proteinExistence type="predicted"/>
<comment type="caution">
    <text evidence="2">The sequence shown here is derived from an EMBL/GenBank/DDBJ whole genome shotgun (WGS) entry which is preliminary data.</text>
</comment>
<organism evidence="2 3">
    <name type="scientific">Seiridium unicorne</name>
    <dbReference type="NCBI Taxonomy" id="138068"/>
    <lineage>
        <taxon>Eukaryota</taxon>
        <taxon>Fungi</taxon>
        <taxon>Dikarya</taxon>
        <taxon>Ascomycota</taxon>
        <taxon>Pezizomycotina</taxon>
        <taxon>Sordariomycetes</taxon>
        <taxon>Xylariomycetidae</taxon>
        <taxon>Amphisphaeriales</taxon>
        <taxon>Sporocadaceae</taxon>
        <taxon>Seiridium</taxon>
    </lineage>
</organism>
<evidence type="ECO:0000313" key="3">
    <source>
        <dbReference type="Proteomes" id="UP001408356"/>
    </source>
</evidence>
<keyword evidence="1" id="KW-0812">Transmembrane</keyword>
<keyword evidence="1" id="KW-1133">Transmembrane helix</keyword>
<evidence type="ECO:0000313" key="2">
    <source>
        <dbReference type="EMBL" id="KAK9415080.1"/>
    </source>
</evidence>
<dbReference type="EMBL" id="JARVKF010000418">
    <property type="protein sequence ID" value="KAK9415080.1"/>
    <property type="molecule type" value="Genomic_DNA"/>
</dbReference>
<dbReference type="InterPro" id="IPR036259">
    <property type="entry name" value="MFS_trans_sf"/>
</dbReference>